<reference evidence="1" key="1">
    <citation type="journal article" date="2013" name="Nat. Biotechnol.">
        <title>Draft genome sequence of chickpea (Cicer arietinum) provides a resource for trait improvement.</title>
        <authorList>
            <person name="Varshney R.K."/>
            <person name="Song C."/>
            <person name="Saxena R.K."/>
            <person name="Azam S."/>
            <person name="Yu S."/>
            <person name="Sharpe A.G."/>
            <person name="Cannon S."/>
            <person name="Baek J."/>
            <person name="Rosen B.D."/>
            <person name="Tar'an B."/>
            <person name="Millan T."/>
            <person name="Zhang X."/>
            <person name="Ramsay L.D."/>
            <person name="Iwata A."/>
            <person name="Wang Y."/>
            <person name="Nelson W."/>
            <person name="Farmer A.D."/>
            <person name="Gaur P.M."/>
            <person name="Soderlund C."/>
            <person name="Penmetsa R.V."/>
            <person name="Xu C."/>
            <person name="Bharti A.K."/>
            <person name="He W."/>
            <person name="Winter P."/>
            <person name="Zhao S."/>
            <person name="Hane J.K."/>
            <person name="Carrasquilla-Garcia N."/>
            <person name="Condie J.A."/>
            <person name="Upadhyaya H.D."/>
            <person name="Luo M.C."/>
            <person name="Thudi M."/>
            <person name="Gowda C.L."/>
            <person name="Singh N.P."/>
            <person name="Lichtenzveig J."/>
            <person name="Gali K.K."/>
            <person name="Rubio J."/>
            <person name="Nadarajan N."/>
            <person name="Dolezel J."/>
            <person name="Bansal K.C."/>
            <person name="Xu X."/>
            <person name="Edwards D."/>
            <person name="Zhang G."/>
            <person name="Kahl G."/>
            <person name="Gil J."/>
            <person name="Singh K.B."/>
            <person name="Datta S.K."/>
            <person name="Jackson S.A."/>
            <person name="Wang J."/>
            <person name="Cook D.R."/>
        </authorList>
    </citation>
    <scope>NUCLEOTIDE SEQUENCE [LARGE SCALE GENOMIC DNA]</scope>
    <source>
        <strain evidence="1">cv. CDC Frontier</strain>
    </source>
</reference>
<keyword evidence="1" id="KW-1185">Reference proteome</keyword>
<dbReference type="SUPFAM" id="SSF52172">
    <property type="entry name" value="CheY-like"/>
    <property type="match status" value="1"/>
</dbReference>
<gene>
    <name evidence="2" type="primary">LOC101510637</name>
</gene>
<evidence type="ECO:0000313" key="1">
    <source>
        <dbReference type="Proteomes" id="UP000087171"/>
    </source>
</evidence>
<evidence type="ECO:0000313" key="2">
    <source>
        <dbReference type="RefSeq" id="XP_004508412.1"/>
    </source>
</evidence>
<name>A0A1S3EDS6_CICAR</name>
<proteinExistence type="predicted"/>
<dbReference type="RefSeq" id="XP_004508412.1">
    <property type="nucleotide sequence ID" value="XM_004508355.3"/>
</dbReference>
<dbReference type="InterPro" id="IPR011006">
    <property type="entry name" value="CheY-like_superfamily"/>
</dbReference>
<protein>
    <submittedName>
        <fullName evidence="2">Uncharacterized protein LOC101510637</fullName>
    </submittedName>
</protein>
<dbReference type="KEGG" id="cam:101510637"/>
<organism evidence="1 2">
    <name type="scientific">Cicer arietinum</name>
    <name type="common">Chickpea</name>
    <name type="synonym">Garbanzo</name>
    <dbReference type="NCBI Taxonomy" id="3827"/>
    <lineage>
        <taxon>Eukaryota</taxon>
        <taxon>Viridiplantae</taxon>
        <taxon>Streptophyta</taxon>
        <taxon>Embryophyta</taxon>
        <taxon>Tracheophyta</taxon>
        <taxon>Spermatophyta</taxon>
        <taxon>Magnoliopsida</taxon>
        <taxon>eudicotyledons</taxon>
        <taxon>Gunneridae</taxon>
        <taxon>Pentapetalae</taxon>
        <taxon>rosids</taxon>
        <taxon>fabids</taxon>
        <taxon>Fabales</taxon>
        <taxon>Fabaceae</taxon>
        <taxon>Papilionoideae</taxon>
        <taxon>50 kb inversion clade</taxon>
        <taxon>NPAAA clade</taxon>
        <taxon>Hologalegina</taxon>
        <taxon>IRL clade</taxon>
        <taxon>Cicereae</taxon>
        <taxon>Cicer</taxon>
    </lineage>
</organism>
<dbReference type="Proteomes" id="UP000087171">
    <property type="component" value="Chromosome Ca7"/>
</dbReference>
<dbReference type="AlphaFoldDB" id="A0A1S3EDS6"/>
<reference evidence="2" key="2">
    <citation type="submission" date="2025-08" db="UniProtKB">
        <authorList>
            <consortium name="RefSeq"/>
        </authorList>
    </citation>
    <scope>IDENTIFICATION</scope>
    <source>
        <tissue evidence="2">Etiolated seedlings</tissue>
    </source>
</reference>
<sequence length="303" mass="34735">MHNSQTAFRFLAIYHDINAINLLRQFNFQVTACSGIQVAIKLMRENVFPFDGIAIDIHLLEQNQYQFIQFLKTHTNYLPLYVTYDGDYDEALRRNLEKVEKYLQGLNYRFRALTTMPTDFFQLKDVPIILQRHIRAPQTHFQVPDETSFLVPSCPPFNVFTHLQSKGPAPETHVCYPCWTLQNAFAYLQGERPDLQTQFHVPSETHVHVPSLTLVSLPNPKYDDADVSTELKLGLPETNSNILIMKGRPDSQTQFHVSSKTGVCDLNLAPVSLSNIEYNDDVSVELKLGLPENNSNILKRLQL</sequence>
<dbReference type="GeneID" id="101510637"/>
<accession>A0A1S3EDS6</accession>
<dbReference type="PaxDb" id="3827-XP_004508412.1"/>